<dbReference type="GO" id="GO:0030246">
    <property type="term" value="F:carbohydrate binding"/>
    <property type="evidence" value="ECO:0007669"/>
    <property type="project" value="InterPro"/>
</dbReference>
<dbReference type="Pfam" id="PF07748">
    <property type="entry name" value="Glyco_hydro_38C"/>
    <property type="match status" value="1"/>
</dbReference>
<dbReference type="Gene3D" id="2.70.98.30">
    <property type="entry name" value="Golgi alpha-mannosidase II, domain 4"/>
    <property type="match status" value="1"/>
</dbReference>
<feature type="domain" description="Glycoside hydrolase family 38 central" evidence="5">
    <location>
        <begin position="519"/>
        <end position="599"/>
    </location>
</feature>
<sequence>MSMQERIEHTRKYGDILPYHHFATQHELTRTLQKIERAIYSPVADLHIEGWITPEPVPFAERQTGRYVTLTIGQSWGKLWDCAWFHFTGTVPRQDRKQSVVLLLDLSGEAYVVDSNGCPVLGLTTVSSDFDKSLGRPGKRVVPLFQSTQGEENIDLWVEAGCNDLFGKYQDSGTIKEAHIALYDEQMEQLYYDFAVLHELMTQLSPETARFQRILAALHKAMLSLIEYSPTDVRNARALLASELAKSGGTPSLNISAIGHAHIDLAWLWPIRETIRKGARSFSTVLANMERYPDYIFGASQPQLYQWMKDYYPSLYAKIHARVHEGRWETQGAMWVEPDTNLSGGEALVRQVLYGKRFYRQEFGTDPRMLWLPDVFGYTAALPQILKKAGVDYFLTIKLSWNSVNTFPHHTFLWQGLDGSTVLAHMPPEGTYNSSAAPRAVSASEKNFADKAVSEHCALLFGIGDGGGGPGIEHLERLKREKDLAGLAPVKQETMESFFARITQDTSEYKTWVGELYLEKHQGTYTTQARNKRFNRKIELALRDLEFVATIARAEAGTRYTYPTSEIEAIWKEVLLYQFHDILPGSSITRVYDESLTRYQQLFAQVQDLLGAAQAAFIHLPQQAKVERPVTVFNTLSWQRSEWLRIHDHWHYVTVPPLGYAVLPTASSEVLPDNMRLVATEGVLENEYVSVHFASDGSIASIFDKEHLRDVLAPGHRGNKLAVYDDDGDAWDFSIAYDERPPQYFTLEAQTARIDGPLATVEQTYRYGESFLRQSIILTTNSRRIDFVTNIDWRESGKMLRTSFPVAIRSQQVTCDIQFGVLQRPTHHNTSWDMARYEICAHKWVDLSQPDYGVALLNDCKYGHKVQENVLDLHLLRSPGYPDPQADRAQHEFTYALYPHAGDHINGAVMHAGYELNVPLFSVQGEPAGDPSTTGTTFASVNAENIVIEAVKKAEDSDAIVIRLYETSGISTRTTFTLHKECENAWLANLLEEPETRLEHQQNAVELEFKPFEILTLLIHIAPQATESSC</sequence>
<dbReference type="InterPro" id="IPR028995">
    <property type="entry name" value="Glyco_hydro_57/38_cen_sf"/>
</dbReference>
<dbReference type="InterPro" id="IPR054723">
    <property type="entry name" value="Ams1-like_N"/>
</dbReference>
<dbReference type="SUPFAM" id="SSF88688">
    <property type="entry name" value="Families 57/38 glycoside transferase middle domain"/>
    <property type="match status" value="1"/>
</dbReference>
<dbReference type="GO" id="GO:0046872">
    <property type="term" value="F:metal ion binding"/>
    <property type="evidence" value="ECO:0007669"/>
    <property type="project" value="UniProtKB-KW"/>
</dbReference>
<dbReference type="EMBL" id="ADVG01000003">
    <property type="protein sequence ID" value="EFH84657.1"/>
    <property type="molecule type" value="Genomic_DNA"/>
</dbReference>
<dbReference type="FunFam" id="1.20.1270.50:FF:000004">
    <property type="entry name" value="alpha-mannosidase 2C1 isoform X1"/>
    <property type="match status" value="1"/>
</dbReference>
<dbReference type="Pfam" id="PF17677">
    <property type="entry name" value="Glyco_hydro38C2"/>
    <property type="match status" value="1"/>
</dbReference>
<dbReference type="InterPro" id="IPR027291">
    <property type="entry name" value="Glyco_hydro_38_N_sf"/>
</dbReference>
<evidence type="ECO:0000256" key="1">
    <source>
        <dbReference type="ARBA" id="ARBA00009792"/>
    </source>
</evidence>
<dbReference type="CDD" id="cd10789">
    <property type="entry name" value="GH38N_AMII_ER_cytosolic"/>
    <property type="match status" value="1"/>
</dbReference>
<dbReference type="InterPro" id="IPR041147">
    <property type="entry name" value="GH38_C"/>
</dbReference>
<reference evidence="6 7" key="1">
    <citation type="journal article" date="2011" name="Stand. Genomic Sci.">
        <title>Non-contiguous finished genome sequence and contextual data of the filamentous soil bacterium Ktedonobacter racemifer type strain (SOSP1-21).</title>
        <authorList>
            <person name="Chang Y.J."/>
            <person name="Land M."/>
            <person name="Hauser L."/>
            <person name="Chertkov O."/>
            <person name="Del Rio T.G."/>
            <person name="Nolan M."/>
            <person name="Copeland A."/>
            <person name="Tice H."/>
            <person name="Cheng J.F."/>
            <person name="Lucas S."/>
            <person name="Han C."/>
            <person name="Goodwin L."/>
            <person name="Pitluck S."/>
            <person name="Ivanova N."/>
            <person name="Ovchinikova G."/>
            <person name="Pati A."/>
            <person name="Chen A."/>
            <person name="Palaniappan K."/>
            <person name="Mavromatis K."/>
            <person name="Liolios K."/>
            <person name="Brettin T."/>
            <person name="Fiebig A."/>
            <person name="Rohde M."/>
            <person name="Abt B."/>
            <person name="Goker M."/>
            <person name="Detter J.C."/>
            <person name="Woyke T."/>
            <person name="Bristow J."/>
            <person name="Eisen J.A."/>
            <person name="Markowitz V."/>
            <person name="Hugenholtz P."/>
            <person name="Kyrpides N.C."/>
            <person name="Klenk H.P."/>
            <person name="Lapidus A."/>
        </authorList>
    </citation>
    <scope>NUCLEOTIDE SEQUENCE [LARGE SCALE GENOMIC DNA]</scope>
    <source>
        <strain evidence="7">DSM 44963</strain>
    </source>
</reference>
<dbReference type="GO" id="GO:0009313">
    <property type="term" value="P:oligosaccharide catabolic process"/>
    <property type="evidence" value="ECO:0007669"/>
    <property type="project" value="TreeGrafter"/>
</dbReference>
<dbReference type="eggNOG" id="COG0383">
    <property type="taxonomic scope" value="Bacteria"/>
</dbReference>
<proteinExistence type="inferred from homology"/>
<dbReference type="InParanoid" id="D6TWS4"/>
<evidence type="ECO:0000313" key="6">
    <source>
        <dbReference type="EMBL" id="EFH84657.1"/>
    </source>
</evidence>
<dbReference type="Gene3D" id="3.20.110.10">
    <property type="entry name" value="Glycoside hydrolase 38, N terminal domain"/>
    <property type="match status" value="1"/>
</dbReference>
<evidence type="ECO:0000256" key="3">
    <source>
        <dbReference type="ARBA" id="ARBA00022801"/>
    </source>
</evidence>
<dbReference type="InterPro" id="IPR037094">
    <property type="entry name" value="Glyco_hydro_38_cen_sf"/>
</dbReference>
<keyword evidence="4 6" id="KW-0326">Glycosidase</keyword>
<dbReference type="SUPFAM" id="SSF88713">
    <property type="entry name" value="Glycoside hydrolase/deacetylase"/>
    <property type="match status" value="1"/>
</dbReference>
<evidence type="ECO:0000259" key="5">
    <source>
        <dbReference type="SMART" id="SM00872"/>
    </source>
</evidence>
<dbReference type="PANTHER" id="PTHR46017:SF1">
    <property type="entry name" value="ALPHA-MANNOSIDASE 2C1"/>
    <property type="match status" value="1"/>
</dbReference>
<dbReference type="SUPFAM" id="SSF74650">
    <property type="entry name" value="Galactose mutarotase-like"/>
    <property type="match status" value="1"/>
</dbReference>
<gene>
    <name evidence="6" type="ORF">Krac_5753</name>
</gene>
<evidence type="ECO:0000256" key="2">
    <source>
        <dbReference type="ARBA" id="ARBA00022723"/>
    </source>
</evidence>
<comment type="caution">
    <text evidence="6">The sequence shown here is derived from an EMBL/GenBank/DDBJ whole genome shotgun (WGS) entry which is preliminary data.</text>
</comment>
<dbReference type="GO" id="GO:0006013">
    <property type="term" value="P:mannose metabolic process"/>
    <property type="evidence" value="ECO:0007669"/>
    <property type="project" value="InterPro"/>
</dbReference>
<dbReference type="RefSeq" id="WP_007916359.1">
    <property type="nucleotide sequence ID" value="NZ_ADVG01000003.1"/>
</dbReference>
<dbReference type="Proteomes" id="UP000004508">
    <property type="component" value="Unassembled WGS sequence"/>
</dbReference>
<dbReference type="InterPro" id="IPR011330">
    <property type="entry name" value="Glyco_hydro/deAcase_b/a-brl"/>
</dbReference>
<dbReference type="InterPro" id="IPR000602">
    <property type="entry name" value="Glyco_hydro_38_N"/>
</dbReference>
<evidence type="ECO:0000313" key="7">
    <source>
        <dbReference type="Proteomes" id="UP000004508"/>
    </source>
</evidence>
<accession>D6TWS4</accession>
<dbReference type="Pfam" id="PF01074">
    <property type="entry name" value="Glyco_hydro_38N"/>
    <property type="match status" value="1"/>
</dbReference>
<dbReference type="InterPro" id="IPR011013">
    <property type="entry name" value="Gal_mutarotase_sf_dom"/>
</dbReference>
<keyword evidence="3 6" id="KW-0378">Hydrolase</keyword>
<dbReference type="AlphaFoldDB" id="D6TWS4"/>
<dbReference type="Pfam" id="PF22907">
    <property type="entry name" value="Ams1-like_1st"/>
    <property type="match status" value="1"/>
</dbReference>
<dbReference type="SMART" id="SM00872">
    <property type="entry name" value="Alpha-mann_mid"/>
    <property type="match status" value="1"/>
</dbReference>
<dbReference type="InterPro" id="IPR011682">
    <property type="entry name" value="Glyco_hydro_38_C"/>
</dbReference>
<dbReference type="EC" id="3.2.1.24" evidence="6"/>
<keyword evidence="7" id="KW-1185">Reference proteome</keyword>
<dbReference type="STRING" id="485913.Krac_5753"/>
<protein>
    <submittedName>
        <fullName evidence="6">Alpha-mannosidase</fullName>
        <ecNumber evidence="6">3.2.1.24</ecNumber>
    </submittedName>
</protein>
<dbReference type="PANTHER" id="PTHR46017">
    <property type="entry name" value="ALPHA-MANNOSIDASE 2C1"/>
    <property type="match status" value="1"/>
</dbReference>
<comment type="similarity">
    <text evidence="1">Belongs to the glycosyl hydrolase 38 family.</text>
</comment>
<dbReference type="InterPro" id="IPR015341">
    <property type="entry name" value="Glyco_hydro_38_cen"/>
</dbReference>
<dbReference type="Gene3D" id="2.60.40.2220">
    <property type="match status" value="1"/>
</dbReference>
<keyword evidence="2" id="KW-0479">Metal-binding</keyword>
<evidence type="ECO:0000256" key="4">
    <source>
        <dbReference type="ARBA" id="ARBA00023295"/>
    </source>
</evidence>
<dbReference type="Pfam" id="PF09261">
    <property type="entry name" value="Alpha-mann_mid"/>
    <property type="match status" value="1"/>
</dbReference>
<name>D6TWS4_KTERA</name>
<dbReference type="GO" id="GO:0004559">
    <property type="term" value="F:alpha-mannosidase activity"/>
    <property type="evidence" value="ECO:0007669"/>
    <property type="project" value="UniProtKB-EC"/>
</dbReference>
<organism evidence="6 7">
    <name type="scientific">Ktedonobacter racemifer DSM 44963</name>
    <dbReference type="NCBI Taxonomy" id="485913"/>
    <lineage>
        <taxon>Bacteria</taxon>
        <taxon>Bacillati</taxon>
        <taxon>Chloroflexota</taxon>
        <taxon>Ktedonobacteria</taxon>
        <taxon>Ktedonobacterales</taxon>
        <taxon>Ktedonobacteraceae</taxon>
        <taxon>Ktedonobacter</taxon>
    </lineage>
</organism>
<dbReference type="Gene3D" id="1.20.1270.50">
    <property type="entry name" value="Glycoside hydrolase family 38, central domain"/>
    <property type="match status" value="1"/>
</dbReference>
<dbReference type="FunFam" id="3.20.110.10:FF:000002">
    <property type="entry name" value="alpha-mannosidase 2C1 isoform X1"/>
    <property type="match status" value="1"/>
</dbReference>